<keyword evidence="1" id="KW-0812">Transmembrane</keyword>
<dbReference type="RefSeq" id="WP_087582277.1">
    <property type="nucleotide sequence ID" value="NZ_NDYQ01000024.1"/>
</dbReference>
<proteinExistence type="predicted"/>
<name>A0A1Y5N9D7_9BACT</name>
<dbReference type="EMBL" id="NDYQ01000024">
    <property type="protein sequence ID" value="OUT16073.1"/>
    <property type="molecule type" value="Genomic_DNA"/>
</dbReference>
<comment type="caution">
    <text evidence="2">The sequence shown here is derived from an EMBL/GenBank/DDBJ whole genome shotgun (WGS) entry which is preliminary data.</text>
</comment>
<keyword evidence="1" id="KW-1133">Transmembrane helix</keyword>
<keyword evidence="1" id="KW-0472">Membrane</keyword>
<protein>
    <submittedName>
        <fullName evidence="2">Uncharacterized protein</fullName>
    </submittedName>
</protein>
<evidence type="ECO:0000313" key="2">
    <source>
        <dbReference type="EMBL" id="OUT16073.1"/>
    </source>
</evidence>
<sequence length="420" mass="45300">MPKQHDFSPTGDYVGQAINNLISETQAATRAVKNFFSKYSWQEVRDPGVSGVIANDGRRIDTYIEGWGNVYCVLSEARDGNTIIQNYNDRYNIAQSYRRNIIHVKKLSGSNWAEFTADGYAIMHYSPKRGEWQSVTFAFFSNNNMPVCGAKKFIERMPSIFSGYEKKKKKKRKWYGVGVTLKGAINSFITVGSVWVLGYAGAALGAALKAGTALTSLAGIGAIGGVVAGIGGVITTFGNIAGSTTLRAIGLKISAAGAIMSFGGSISTFTTPAAANANASILPNYSVANSQALSQTTSLYQNVSVASFASPINSLKSLNNSFLYITKGLNFVSDTLDTINAVKNLIAPFRQPNAYKDEDMPLANASEDEKHVVGVSEDFDALEEEGFSVRRFFDRDVEYDLGLEAGTIMSNDGSLLNNKV</sequence>
<accession>A0A1Y5N9D7</accession>
<gene>
    <name evidence="2" type="ORF">B9N60_10120</name>
</gene>
<organism evidence="2 3">
    <name type="scientific">Campylobacter concisus</name>
    <dbReference type="NCBI Taxonomy" id="199"/>
    <lineage>
        <taxon>Bacteria</taxon>
        <taxon>Pseudomonadati</taxon>
        <taxon>Campylobacterota</taxon>
        <taxon>Epsilonproteobacteria</taxon>
        <taxon>Campylobacterales</taxon>
        <taxon>Campylobacteraceae</taxon>
        <taxon>Campylobacter</taxon>
    </lineage>
</organism>
<evidence type="ECO:0000313" key="3">
    <source>
        <dbReference type="Proteomes" id="UP000195893"/>
    </source>
</evidence>
<dbReference type="Proteomes" id="UP000195893">
    <property type="component" value="Unassembled WGS sequence"/>
</dbReference>
<evidence type="ECO:0000256" key="1">
    <source>
        <dbReference type="SAM" id="Phobius"/>
    </source>
</evidence>
<reference evidence="2 3" key="1">
    <citation type="submission" date="2017-04" db="EMBL/GenBank/DDBJ databases">
        <title>Complete genome of Campylobacter concisus ATCC 33237T and draft genomes for an additional eight well characterized C. concisus strains.</title>
        <authorList>
            <person name="Cornelius A.J."/>
            <person name="Miller W.G."/>
            <person name="Lastovica A.J."/>
            <person name="On S.L."/>
            <person name="French N.P."/>
            <person name="Vandenberg O."/>
            <person name="Biggs P.J."/>
        </authorList>
    </citation>
    <scope>NUCLEOTIDE SEQUENCE [LARGE SCALE GENOMIC DNA]</scope>
    <source>
        <strain evidence="2 3">Lasto127.99</strain>
    </source>
</reference>
<feature type="transmembrane region" description="Helical" evidence="1">
    <location>
        <begin position="217"/>
        <end position="242"/>
    </location>
</feature>
<dbReference type="AlphaFoldDB" id="A0A1Y5N9D7"/>
<feature type="transmembrane region" description="Helical" evidence="1">
    <location>
        <begin position="174"/>
        <end position="197"/>
    </location>
</feature>